<feature type="transmembrane region" description="Helical" evidence="1">
    <location>
        <begin position="111"/>
        <end position="132"/>
    </location>
</feature>
<reference evidence="2 3" key="1">
    <citation type="submission" date="2019-04" db="EMBL/GenBank/DDBJ databases">
        <title>Microbes associate with the intestines of laboratory mice.</title>
        <authorList>
            <person name="Navarre W."/>
            <person name="Wong E."/>
            <person name="Huang K."/>
            <person name="Tropini C."/>
            <person name="Ng K."/>
            <person name="Yu B."/>
        </authorList>
    </citation>
    <scope>NUCLEOTIDE SEQUENCE [LARGE SCALE GENOMIC DNA]</scope>
    <source>
        <strain evidence="2 3">NM39_I3</strain>
    </source>
</reference>
<dbReference type="InterPro" id="IPR049458">
    <property type="entry name" value="EpsG-like"/>
</dbReference>
<dbReference type="Pfam" id="PF14897">
    <property type="entry name" value="EpsG"/>
    <property type="match status" value="1"/>
</dbReference>
<organism evidence="2 3">
    <name type="scientific">Parabacteroides distasonis</name>
    <dbReference type="NCBI Taxonomy" id="823"/>
    <lineage>
        <taxon>Bacteria</taxon>
        <taxon>Pseudomonadati</taxon>
        <taxon>Bacteroidota</taxon>
        <taxon>Bacteroidia</taxon>
        <taxon>Bacteroidales</taxon>
        <taxon>Tannerellaceae</taxon>
        <taxon>Parabacteroides</taxon>
    </lineage>
</organism>
<feature type="transmembrane region" description="Helical" evidence="1">
    <location>
        <begin position="49"/>
        <end position="68"/>
    </location>
</feature>
<dbReference type="RefSeq" id="WP_135958586.1">
    <property type="nucleotide sequence ID" value="NZ_SRYM01000001.1"/>
</dbReference>
<evidence type="ECO:0000313" key="2">
    <source>
        <dbReference type="EMBL" id="TGY63882.1"/>
    </source>
</evidence>
<feature type="transmembrane region" description="Helical" evidence="1">
    <location>
        <begin position="181"/>
        <end position="207"/>
    </location>
</feature>
<comment type="caution">
    <text evidence="2">The sequence shown here is derived from an EMBL/GenBank/DDBJ whole genome shotgun (WGS) entry which is preliminary data.</text>
</comment>
<feature type="transmembrane region" description="Helical" evidence="1">
    <location>
        <begin position="294"/>
        <end position="315"/>
    </location>
</feature>
<name>A0A4S2F5S6_PARDI</name>
<keyword evidence="1" id="KW-0812">Transmembrane</keyword>
<evidence type="ECO:0000256" key="1">
    <source>
        <dbReference type="SAM" id="Phobius"/>
    </source>
</evidence>
<dbReference type="Proteomes" id="UP000310032">
    <property type="component" value="Unassembled WGS sequence"/>
</dbReference>
<sequence>MIESYFLYLSLITFLFVYFGLSNEFSSLFASSIGYRSVSFNTFRKKTKLVYAIPIMVLSLVLGLRYNIGTDYLAYEEIYDTQNADLLWNILNERIEPLYQIVNHIPFLFGLPYYCMSILVCFIMFSLFYISLDKDRDMVKWYSVTLLISGTLFSFLNIQRHAMAFCIFLFSIRYIYNRSLFKFLICILIAMGFHYSSFILLPCYLLGVKRKILIDDWRIQCMLCVLVIFLSKPILSYMFDLIINYAPRGYAGYGEQVFSKETGLSEQSLFLNFVTTLIIAISSKYLLHRHTDEIFVVYYRLYFMGMLFTAIFANSILLSRLIYPLVSLNFIVYAYMYRYVFHHIRKCNLVMMACSFTIFFITNITFLLYIWNSVHKCSPFQFVNL</sequence>
<dbReference type="AlphaFoldDB" id="A0A4S2F5S6"/>
<evidence type="ECO:0000313" key="3">
    <source>
        <dbReference type="Proteomes" id="UP000310032"/>
    </source>
</evidence>
<feature type="transmembrane region" description="Helical" evidence="1">
    <location>
        <begin position="219"/>
        <end position="239"/>
    </location>
</feature>
<protein>
    <submittedName>
        <fullName evidence="2">EpsG family protein</fullName>
    </submittedName>
</protein>
<keyword evidence="1" id="KW-0472">Membrane</keyword>
<feature type="transmembrane region" description="Helical" evidence="1">
    <location>
        <begin position="349"/>
        <end position="371"/>
    </location>
</feature>
<feature type="transmembrane region" description="Helical" evidence="1">
    <location>
        <begin position="144"/>
        <end position="175"/>
    </location>
</feature>
<keyword evidence="1" id="KW-1133">Transmembrane helix</keyword>
<feature type="transmembrane region" description="Helical" evidence="1">
    <location>
        <begin position="269"/>
        <end position="287"/>
    </location>
</feature>
<dbReference type="EMBL" id="SRYM01000001">
    <property type="protein sequence ID" value="TGY63882.1"/>
    <property type="molecule type" value="Genomic_DNA"/>
</dbReference>
<gene>
    <name evidence="2" type="ORF">E5342_00590</name>
</gene>
<accession>A0A4S2F5S6</accession>
<feature type="transmembrane region" description="Helical" evidence="1">
    <location>
        <begin position="6"/>
        <end position="29"/>
    </location>
</feature>
<proteinExistence type="predicted"/>
<feature type="transmembrane region" description="Helical" evidence="1">
    <location>
        <begin position="321"/>
        <end position="337"/>
    </location>
</feature>